<comment type="caution">
    <text evidence="1">The sequence shown here is derived from an EMBL/GenBank/DDBJ whole genome shotgun (WGS) entry which is preliminary data.</text>
</comment>
<name>A0A1V4APD5_9BACT</name>
<organism evidence="1 2">
    <name type="scientific">Candidatus Brocadia carolinensis</name>
    <dbReference type="NCBI Taxonomy" id="1004156"/>
    <lineage>
        <taxon>Bacteria</taxon>
        <taxon>Pseudomonadati</taxon>
        <taxon>Planctomycetota</taxon>
        <taxon>Candidatus Brocadiia</taxon>
        <taxon>Candidatus Brocadiales</taxon>
        <taxon>Candidatus Brocadiaceae</taxon>
        <taxon>Candidatus Brocadia</taxon>
    </lineage>
</organism>
<reference evidence="1 2" key="1">
    <citation type="journal article" date="2017" name="Water Res.">
        <title>Discovery and metagenomic analysis of an anammox bacterial enrichment related to Candidatus "Brocadia caroliniensis" in a full-scale glycerol-fed nitritation-denitritation separate centrate treatment process.</title>
        <authorList>
            <person name="Park H."/>
            <person name="Brotto A.C."/>
            <person name="van Loosdrecht M.C."/>
            <person name="Chandran K."/>
        </authorList>
    </citation>
    <scope>NUCLEOTIDE SEQUENCE [LARGE SCALE GENOMIC DNA]</scope>
    <source>
        <strain evidence="1">26THWARD</strain>
    </source>
</reference>
<dbReference type="STRING" id="1004156.AYP45_17205"/>
<dbReference type="EMBL" id="AYTS01000192">
    <property type="protein sequence ID" value="OOP54957.1"/>
    <property type="molecule type" value="Genomic_DNA"/>
</dbReference>
<dbReference type="AlphaFoldDB" id="A0A1V4APD5"/>
<gene>
    <name evidence="1" type="ORF">AYP45_17205</name>
</gene>
<protein>
    <submittedName>
        <fullName evidence="1">Uncharacterized protein</fullName>
    </submittedName>
</protein>
<evidence type="ECO:0000313" key="2">
    <source>
        <dbReference type="Proteomes" id="UP000189681"/>
    </source>
</evidence>
<sequence>MRERLLRFARNDNALYVIKGIARVIARSLFRSNLPLSQRRIGGGFAALCDLHEKECIARVYPPLARVRGGTEDAPSHKPARQQVKRIRHYLFKKLAGFHPL</sequence>
<evidence type="ECO:0000313" key="1">
    <source>
        <dbReference type="EMBL" id="OOP54957.1"/>
    </source>
</evidence>
<proteinExistence type="predicted"/>
<dbReference type="Proteomes" id="UP000189681">
    <property type="component" value="Unassembled WGS sequence"/>
</dbReference>
<accession>A0A1V4APD5</accession>